<feature type="region of interest" description="Disordered" evidence="9">
    <location>
        <begin position="205"/>
        <end position="275"/>
    </location>
</feature>
<evidence type="ECO:0000256" key="4">
    <source>
        <dbReference type="ARBA" id="ARBA00022658"/>
    </source>
</evidence>
<evidence type="ECO:0000313" key="12">
    <source>
        <dbReference type="EMBL" id="PIK45136.1"/>
    </source>
</evidence>
<dbReference type="EMBL" id="MRZV01000732">
    <property type="protein sequence ID" value="PIK45136.1"/>
    <property type="molecule type" value="Genomic_DNA"/>
</dbReference>
<dbReference type="Gene3D" id="2.30.29.30">
    <property type="entry name" value="Pleckstrin-homology domain (PH domain)/Phosphotyrosine-binding domain (PTB)"/>
    <property type="match status" value="1"/>
</dbReference>
<feature type="compositionally biased region" description="Basic and acidic residues" evidence="9">
    <location>
        <begin position="109"/>
        <end position="129"/>
    </location>
</feature>
<feature type="compositionally biased region" description="Polar residues" evidence="9">
    <location>
        <begin position="205"/>
        <end position="220"/>
    </location>
</feature>
<evidence type="ECO:0000256" key="3">
    <source>
        <dbReference type="ARBA" id="ARBA00022553"/>
    </source>
</evidence>
<dbReference type="STRING" id="307972.A0A2G8KAV4"/>
<dbReference type="OrthoDB" id="28045at2759"/>
<dbReference type="Pfam" id="PF17838">
    <property type="entry name" value="PH_16"/>
    <property type="match status" value="1"/>
</dbReference>
<dbReference type="GO" id="GO:0005085">
    <property type="term" value="F:guanyl-nucleotide exchange factor activity"/>
    <property type="evidence" value="ECO:0007669"/>
    <property type="project" value="UniProtKB-KW"/>
</dbReference>
<evidence type="ECO:0000259" key="11">
    <source>
        <dbReference type="PROSITE" id="PS50010"/>
    </source>
</evidence>
<dbReference type="PANTHER" id="PTHR13944">
    <property type="entry name" value="AGAP007712-PA"/>
    <property type="match status" value="1"/>
</dbReference>
<evidence type="ECO:0000259" key="10">
    <source>
        <dbReference type="PROSITE" id="PS50003"/>
    </source>
</evidence>
<feature type="compositionally biased region" description="Basic and acidic residues" evidence="9">
    <location>
        <begin position="913"/>
        <end position="923"/>
    </location>
</feature>
<keyword evidence="4" id="KW-0344">Guanine-nucleotide releasing factor</keyword>
<dbReference type="InterPro" id="IPR001849">
    <property type="entry name" value="PH_domain"/>
</dbReference>
<sequence length="1145" mass="128969">METFVAEILTYSMDMYAENIPLMIRIIPPSPILPRCNIINSVLPEGSLEDPVEAEKKRQARLSLTEFLSDPTNFVPEIDEKGSQAENSSRNPMLRKLSFLKVSKREKKKSKDKEKDKDRDEVDRGGDKEREEFISLWPLPFQTPPCVTAVQMQKSSGSAIREKFNSKLQGNSLNYTQSLREKPRPNSDQHSLQFSSQSFPKIAFQGSTPELRSPNVGNSRTIDENDEAEEPPGSPPKNSNFHNNLSYSTESLDDVSSTLQFEPDDDLTSGPEPESWSVSVDKKVLKKMSNKEIKRQDVIFEFIMTEKHHLRTLKVMLKIFSYGMRHELNMDQSIVSKVFPMLDELVDIASTFYESLKSRQSEALAVEKIGDVLCKQFEGENGDRMKTAYGHLCCHQKEAVSVYKDLQKTERKFQQFIKKCSLNAVCRRWSIPECILSVSHRLTKYQLLIEALIKPSKAAKADKQDLADLEKALGLIKGICNEVDFQVQEHEKWQRLIEIYNKVEARSTAPLKNGKKFKKSDLLSSNRKLIKEGEVYWKSARGRLTEVHVVLVSDLLLLLSENNQKYTFAAQDNKPPVISLENLMVRDVAIDNKSIYIISRYKKGPEMYEITCKTTKHRNEWKKAIEDAVVNCPIKEETAEDERKAAEEKLKKMTSCWEEMKEKDVVLEDIIATKIKMMKELHELAVSREDISVQGRAADSDTNLDQAKDVLQAAIREASSLQSLAYLENPNLLVCRSASSAGERESLLHQTMVLPKRADTFSGFDNSAQGPKKRTLSSLVLSESSSRSSSFPNLSNSEDISKGSPSQLGADDLDISREEEDVLSPMSLPERRDSPQRSPLPQRHNTERSSDSTSGGRRGSTDSRAGQKQSALVFQIKCNLMSQWMIGKASSAGRTCKMEVEMKLKVVPLLANRTDRSKTRMEGYKSPSPAHSREVMSSAPGSPAGQENMVRAGSGRSSSLHDTSNQHKGDKLNNQKSLPETTIRQEHLDRIAFGDMMPSRQTVKYRNHSQSTYAKESGDATQSLQVAAGQRNRYSSAELLTRMNSWDSNEMNPSPPPTSSSINFKKHTPDHLMSTTNQQAAHNRNIKQQLPLQLSKQSGPKTSPIQQVLPKKLSSGSTKKPISSEKEVQNNFTPPSPSTEEVIFF</sequence>
<keyword evidence="8" id="KW-0175">Coiled coil</keyword>
<comment type="caution">
    <text evidence="12">The sequence shown here is derived from an EMBL/GenBank/DDBJ whole genome shotgun (WGS) entry which is preliminary data.</text>
</comment>
<comment type="subcellular location">
    <subcellularLocation>
        <location evidence="1">Cytoplasm</location>
    </subcellularLocation>
</comment>
<feature type="region of interest" description="Disordered" evidence="9">
    <location>
        <begin position="1046"/>
        <end position="1145"/>
    </location>
</feature>
<gene>
    <name evidence="12" type="ORF">BSL78_17996</name>
</gene>
<dbReference type="PROSITE" id="PS50010">
    <property type="entry name" value="DH_2"/>
    <property type="match status" value="1"/>
</dbReference>
<evidence type="ECO:0000256" key="9">
    <source>
        <dbReference type="SAM" id="MobiDB-lite"/>
    </source>
</evidence>
<evidence type="ECO:0000256" key="8">
    <source>
        <dbReference type="ARBA" id="ARBA00023054"/>
    </source>
</evidence>
<dbReference type="FunFam" id="1.20.900.10:FF:000004">
    <property type="entry name" value="Rho guanine nucleotide exchange factor 2"/>
    <property type="match status" value="1"/>
</dbReference>
<dbReference type="CDD" id="cd00160">
    <property type="entry name" value="RhoGEF"/>
    <property type="match status" value="1"/>
</dbReference>
<keyword evidence="2" id="KW-0963">Cytoplasm</keyword>
<protein>
    <submittedName>
        <fullName evidence="12">Putative rho guanine nucleotide exchange factor 2 isoform X2</fullName>
    </submittedName>
</protein>
<dbReference type="InterPro" id="IPR000219">
    <property type="entry name" value="DH_dom"/>
</dbReference>
<evidence type="ECO:0000256" key="7">
    <source>
        <dbReference type="ARBA" id="ARBA00022833"/>
    </source>
</evidence>
<evidence type="ECO:0000313" key="13">
    <source>
        <dbReference type="Proteomes" id="UP000230750"/>
    </source>
</evidence>
<dbReference type="GO" id="GO:0008270">
    <property type="term" value="F:zinc ion binding"/>
    <property type="evidence" value="ECO:0007669"/>
    <property type="project" value="UniProtKB-KW"/>
</dbReference>
<evidence type="ECO:0000256" key="2">
    <source>
        <dbReference type="ARBA" id="ARBA00022490"/>
    </source>
</evidence>
<dbReference type="PANTHER" id="PTHR13944:SF21">
    <property type="entry name" value="CYSTS, ISOFORM C"/>
    <property type="match status" value="1"/>
</dbReference>
<dbReference type="AlphaFoldDB" id="A0A2G8KAV4"/>
<keyword evidence="5" id="KW-0479">Metal-binding</keyword>
<dbReference type="InterPro" id="IPR035899">
    <property type="entry name" value="DBL_dom_sf"/>
</dbReference>
<dbReference type="PROSITE" id="PS50003">
    <property type="entry name" value="PH_DOMAIN"/>
    <property type="match status" value="1"/>
</dbReference>
<evidence type="ECO:0000256" key="6">
    <source>
        <dbReference type="ARBA" id="ARBA00022771"/>
    </source>
</evidence>
<dbReference type="GO" id="GO:0035023">
    <property type="term" value="P:regulation of Rho protein signal transduction"/>
    <property type="evidence" value="ECO:0007669"/>
    <property type="project" value="TreeGrafter"/>
</dbReference>
<dbReference type="InterPro" id="IPR011993">
    <property type="entry name" value="PH-like_dom_sf"/>
</dbReference>
<feature type="compositionally biased region" description="Polar residues" evidence="9">
    <location>
        <begin position="236"/>
        <end position="260"/>
    </location>
</feature>
<dbReference type="Pfam" id="PF00621">
    <property type="entry name" value="RhoGEF"/>
    <property type="match status" value="1"/>
</dbReference>
<dbReference type="Proteomes" id="UP000230750">
    <property type="component" value="Unassembled WGS sequence"/>
</dbReference>
<dbReference type="Gene3D" id="1.20.900.10">
    <property type="entry name" value="Dbl homology (DH) domain"/>
    <property type="match status" value="1"/>
</dbReference>
<dbReference type="InterPro" id="IPR051632">
    <property type="entry name" value="Rho_GEF"/>
</dbReference>
<proteinExistence type="predicted"/>
<feature type="compositionally biased region" description="Polar residues" evidence="9">
    <location>
        <begin position="1004"/>
        <end position="1025"/>
    </location>
</feature>
<dbReference type="SUPFAM" id="SSF50729">
    <property type="entry name" value="PH domain-like"/>
    <property type="match status" value="1"/>
</dbReference>
<feature type="domain" description="DH" evidence="11">
    <location>
        <begin position="294"/>
        <end position="486"/>
    </location>
</feature>
<reference evidence="12 13" key="1">
    <citation type="journal article" date="2017" name="PLoS Biol.">
        <title>The sea cucumber genome provides insights into morphological evolution and visceral regeneration.</title>
        <authorList>
            <person name="Zhang X."/>
            <person name="Sun L."/>
            <person name="Yuan J."/>
            <person name="Sun Y."/>
            <person name="Gao Y."/>
            <person name="Zhang L."/>
            <person name="Li S."/>
            <person name="Dai H."/>
            <person name="Hamel J.F."/>
            <person name="Liu C."/>
            <person name="Yu Y."/>
            <person name="Liu S."/>
            <person name="Lin W."/>
            <person name="Guo K."/>
            <person name="Jin S."/>
            <person name="Xu P."/>
            <person name="Storey K.B."/>
            <person name="Huan P."/>
            <person name="Zhang T."/>
            <person name="Zhou Y."/>
            <person name="Zhang J."/>
            <person name="Lin C."/>
            <person name="Li X."/>
            <person name="Xing L."/>
            <person name="Huo D."/>
            <person name="Sun M."/>
            <person name="Wang L."/>
            <person name="Mercier A."/>
            <person name="Li F."/>
            <person name="Yang H."/>
            <person name="Xiang J."/>
        </authorList>
    </citation>
    <scope>NUCLEOTIDE SEQUENCE [LARGE SCALE GENOMIC DNA]</scope>
    <source>
        <strain evidence="12">Shaxun</strain>
        <tissue evidence="12">Muscle</tissue>
    </source>
</reference>
<accession>A0A2G8KAV4</accession>
<dbReference type="SMART" id="SM00233">
    <property type="entry name" value="PH"/>
    <property type="match status" value="1"/>
</dbReference>
<feature type="compositionally biased region" description="Low complexity" evidence="9">
    <location>
        <begin position="776"/>
        <end position="797"/>
    </location>
</feature>
<keyword evidence="6" id="KW-0863">Zinc-finger</keyword>
<dbReference type="SMART" id="SM00325">
    <property type="entry name" value="RhoGEF"/>
    <property type="match status" value="1"/>
</dbReference>
<organism evidence="12 13">
    <name type="scientific">Stichopus japonicus</name>
    <name type="common">Sea cucumber</name>
    <dbReference type="NCBI Taxonomy" id="307972"/>
    <lineage>
        <taxon>Eukaryota</taxon>
        <taxon>Metazoa</taxon>
        <taxon>Echinodermata</taxon>
        <taxon>Eleutherozoa</taxon>
        <taxon>Echinozoa</taxon>
        <taxon>Holothuroidea</taxon>
        <taxon>Aspidochirotacea</taxon>
        <taxon>Aspidochirotida</taxon>
        <taxon>Stichopodidae</taxon>
        <taxon>Apostichopus</taxon>
    </lineage>
</organism>
<feature type="compositionally biased region" description="Basic and acidic residues" evidence="9">
    <location>
        <begin position="964"/>
        <end position="973"/>
    </location>
</feature>
<keyword evidence="3" id="KW-0597">Phosphoprotein</keyword>
<feature type="region of interest" description="Disordered" evidence="9">
    <location>
        <begin position="104"/>
        <end position="129"/>
    </location>
</feature>
<name>A0A2G8KAV4_STIJA</name>
<keyword evidence="7" id="KW-0862">Zinc</keyword>
<feature type="region of interest" description="Disordered" evidence="9">
    <location>
        <begin position="913"/>
        <end position="982"/>
    </location>
</feature>
<dbReference type="GO" id="GO:0005737">
    <property type="term" value="C:cytoplasm"/>
    <property type="evidence" value="ECO:0007669"/>
    <property type="project" value="UniProtKB-SubCell"/>
</dbReference>
<dbReference type="SUPFAM" id="SSF48065">
    <property type="entry name" value="DBL homology domain (DH-domain)"/>
    <property type="match status" value="1"/>
</dbReference>
<feature type="compositionally biased region" description="Acidic residues" evidence="9">
    <location>
        <begin position="811"/>
        <end position="822"/>
    </location>
</feature>
<feature type="compositionally biased region" description="Polar residues" evidence="9">
    <location>
        <begin position="1073"/>
        <end position="1082"/>
    </location>
</feature>
<feature type="domain" description="PH" evidence="10">
    <location>
        <begin position="528"/>
        <end position="630"/>
    </location>
</feature>
<keyword evidence="13" id="KW-1185">Reference proteome</keyword>
<evidence type="ECO:0000256" key="1">
    <source>
        <dbReference type="ARBA" id="ARBA00004496"/>
    </source>
</evidence>
<feature type="compositionally biased region" description="Low complexity" evidence="9">
    <location>
        <begin position="1087"/>
        <end position="1098"/>
    </location>
</feature>
<feature type="region of interest" description="Disordered" evidence="9">
    <location>
        <begin position="1004"/>
        <end position="1029"/>
    </location>
</feature>
<feature type="region of interest" description="Disordered" evidence="9">
    <location>
        <begin position="761"/>
        <end position="869"/>
    </location>
</feature>
<evidence type="ECO:0000256" key="5">
    <source>
        <dbReference type="ARBA" id="ARBA00022723"/>
    </source>
</evidence>
<dbReference type="InterPro" id="IPR041020">
    <property type="entry name" value="PH_16"/>
</dbReference>